<comment type="similarity">
    <text evidence="1 3">Belongs to the TPP enzyme family.</text>
</comment>
<dbReference type="EMBL" id="FMYE01000005">
    <property type="protein sequence ID" value="SDB75988.1"/>
    <property type="molecule type" value="Genomic_DNA"/>
</dbReference>
<dbReference type="CDD" id="cd07039">
    <property type="entry name" value="TPP_PYR_POX"/>
    <property type="match status" value="1"/>
</dbReference>
<dbReference type="InterPro" id="IPR012000">
    <property type="entry name" value="Thiamin_PyroP_enz_cen_dom"/>
</dbReference>
<dbReference type="Pfam" id="PF02775">
    <property type="entry name" value="TPP_enzyme_C"/>
    <property type="match status" value="1"/>
</dbReference>
<protein>
    <submittedName>
        <fullName evidence="7">Pyruvate dehydrogenase (Quinone)</fullName>
    </submittedName>
</protein>
<gene>
    <name evidence="7" type="ORF">SAMN05192581_1005105</name>
</gene>
<dbReference type="GO" id="GO:0000287">
    <property type="term" value="F:magnesium ion binding"/>
    <property type="evidence" value="ECO:0007669"/>
    <property type="project" value="InterPro"/>
</dbReference>
<dbReference type="InterPro" id="IPR047212">
    <property type="entry name" value="TPP_POXB-like"/>
</dbReference>
<evidence type="ECO:0000256" key="3">
    <source>
        <dbReference type="RuleBase" id="RU362132"/>
    </source>
</evidence>
<reference evidence="7 8" key="1">
    <citation type="submission" date="2016-10" db="EMBL/GenBank/DDBJ databases">
        <authorList>
            <person name="de Groot N.N."/>
        </authorList>
    </citation>
    <scope>NUCLEOTIDE SEQUENCE [LARGE SCALE GENOMIC DNA]</scope>
    <source>
        <strain evidence="7 8">NLAE-zl-C500</strain>
    </source>
</reference>
<dbReference type="InterPro" id="IPR012001">
    <property type="entry name" value="Thiamin_PyroP_enz_TPP-bd_dom"/>
</dbReference>
<keyword evidence="7" id="KW-0670">Pyruvate</keyword>
<dbReference type="SUPFAM" id="SSF52518">
    <property type="entry name" value="Thiamin diphosphate-binding fold (THDP-binding)"/>
    <property type="match status" value="2"/>
</dbReference>
<organism evidence="7 8">
    <name type="scientific">Bacteroides ovatus</name>
    <dbReference type="NCBI Taxonomy" id="28116"/>
    <lineage>
        <taxon>Bacteria</taxon>
        <taxon>Pseudomonadati</taxon>
        <taxon>Bacteroidota</taxon>
        <taxon>Bacteroidia</taxon>
        <taxon>Bacteroidales</taxon>
        <taxon>Bacteroidaceae</taxon>
        <taxon>Bacteroides</taxon>
    </lineage>
</organism>
<dbReference type="PANTHER" id="PTHR42981:SF2">
    <property type="entry name" value="PYRUVATE DEHYDROGENASE [UBIQUINONE]"/>
    <property type="match status" value="1"/>
</dbReference>
<dbReference type="Gene3D" id="3.40.50.1220">
    <property type="entry name" value="TPP-binding domain"/>
    <property type="match status" value="1"/>
</dbReference>
<dbReference type="InterPro" id="IPR000399">
    <property type="entry name" value="TPP-bd_CS"/>
</dbReference>
<dbReference type="InterPro" id="IPR029035">
    <property type="entry name" value="DHS-like_NAD/FAD-binding_dom"/>
</dbReference>
<dbReference type="InterPro" id="IPR047210">
    <property type="entry name" value="TPP_PYR_POXB-like"/>
</dbReference>
<evidence type="ECO:0000259" key="5">
    <source>
        <dbReference type="Pfam" id="PF02775"/>
    </source>
</evidence>
<dbReference type="Gene3D" id="3.40.50.970">
    <property type="match status" value="2"/>
</dbReference>
<dbReference type="KEGG" id="boa:Bovatus_01882"/>
<evidence type="ECO:0000313" key="7">
    <source>
        <dbReference type="EMBL" id="SDB75988.1"/>
    </source>
</evidence>
<feature type="domain" description="Thiamine pyrophosphate enzyme central" evidence="4">
    <location>
        <begin position="225"/>
        <end position="353"/>
    </location>
</feature>
<keyword evidence="2 3" id="KW-0786">Thiamine pyrophosphate</keyword>
<dbReference type="InterPro" id="IPR029061">
    <property type="entry name" value="THDP-binding"/>
</dbReference>
<name>A0A1G6G1X7_BACOV</name>
<proteinExistence type="inferred from homology"/>
<dbReference type="GO" id="GO:0019752">
    <property type="term" value="P:carboxylic acid metabolic process"/>
    <property type="evidence" value="ECO:0007669"/>
    <property type="project" value="UniProtKB-ARBA"/>
</dbReference>
<sequence>MCPDTKALLAYVKLELFFAAICYYIKINPKPITAMAKKIAEQLIDTLVKSGVERIYAVTGDSLNEVNEAVRKNDQIKWIHVRHEETGAYAAAAEAQLTGRPGCCAGSSGPGHVHLINGLYDAHRSGAPVIAIASTIPTGEFGTEYFQETNTIKLFNDCSYYNEVATTPTQFPRMLQSAIQTAVTRKGVSVIGLPGDLAKASAVAVDSSVINYPAPPEVCPSEEDLAQLADMLNKHTRITLFCGIGCRGAHEEVIALSEKLNAPVVYTFKGKMEVQYENPYEVGMTGLLGMPSGYYSMHEAEVLLMLGTDFPYSAFLPDDIKIAQIDIKPERLGRRAKVDIGLCGDVKLSIQSLLRMLNPKTDDSFLLKQLKRYEGVKKDLAAYTEDKGDVNKIHPEYVMSEIDKLSSDDAVFTVDTGMTCVWGARYLQATGKRHMLGSFNHGSMANALPQAIGAALAYPDRQVVALCGDGGLSMTLGDLETVVQYKLPIKIIVFNNRSLGMVKLEMEVDGLPDWQTNMLNPDFAQVAEAMGMTGFNVSDPEEVLTTLLNAFELDGPVLVNIMTDPNALAMPPKIEFGQMVGFAQSMYKLLINGRSQEVIDTINSNFKHIREVF</sequence>
<evidence type="ECO:0000259" key="4">
    <source>
        <dbReference type="Pfam" id="PF00205"/>
    </source>
</evidence>
<dbReference type="GO" id="GO:0003824">
    <property type="term" value="F:catalytic activity"/>
    <property type="evidence" value="ECO:0007669"/>
    <property type="project" value="InterPro"/>
</dbReference>
<feature type="domain" description="Thiamine pyrophosphate enzyme N-terminal TPP-binding" evidence="6">
    <location>
        <begin position="38"/>
        <end position="151"/>
    </location>
</feature>
<dbReference type="AlphaFoldDB" id="A0A1G6G1X7"/>
<dbReference type="PROSITE" id="PS00187">
    <property type="entry name" value="TPP_ENZYMES"/>
    <property type="match status" value="1"/>
</dbReference>
<evidence type="ECO:0000256" key="2">
    <source>
        <dbReference type="ARBA" id="ARBA00023052"/>
    </source>
</evidence>
<dbReference type="Pfam" id="PF02776">
    <property type="entry name" value="TPP_enzyme_N"/>
    <property type="match status" value="1"/>
</dbReference>
<dbReference type="PANTHER" id="PTHR42981">
    <property type="entry name" value="PYRUVATE DEHYDROGENASE [UBIQUINONE]"/>
    <property type="match status" value="1"/>
</dbReference>
<dbReference type="Proteomes" id="UP000183670">
    <property type="component" value="Unassembled WGS sequence"/>
</dbReference>
<dbReference type="GO" id="GO:0030976">
    <property type="term" value="F:thiamine pyrophosphate binding"/>
    <property type="evidence" value="ECO:0007669"/>
    <property type="project" value="InterPro"/>
</dbReference>
<dbReference type="CDD" id="cd02014">
    <property type="entry name" value="TPP_POX"/>
    <property type="match status" value="1"/>
</dbReference>
<accession>A0A1G6G1X7</accession>
<dbReference type="Pfam" id="PF00205">
    <property type="entry name" value="TPP_enzyme_M"/>
    <property type="match status" value="1"/>
</dbReference>
<dbReference type="SUPFAM" id="SSF52467">
    <property type="entry name" value="DHS-like NAD/FAD-binding domain"/>
    <property type="match status" value="1"/>
</dbReference>
<dbReference type="InterPro" id="IPR047211">
    <property type="entry name" value="POXB-like"/>
</dbReference>
<dbReference type="InterPro" id="IPR011766">
    <property type="entry name" value="TPP_enzyme_TPP-bd"/>
</dbReference>
<feature type="domain" description="Thiamine pyrophosphate enzyme TPP-binding" evidence="5">
    <location>
        <begin position="415"/>
        <end position="561"/>
    </location>
</feature>
<evidence type="ECO:0000256" key="1">
    <source>
        <dbReference type="ARBA" id="ARBA00007812"/>
    </source>
</evidence>
<evidence type="ECO:0000259" key="6">
    <source>
        <dbReference type="Pfam" id="PF02776"/>
    </source>
</evidence>
<evidence type="ECO:0000313" key="8">
    <source>
        <dbReference type="Proteomes" id="UP000183670"/>
    </source>
</evidence>